<dbReference type="AlphaFoldDB" id="A0A9Q0GEZ0"/>
<evidence type="ECO:0000256" key="1">
    <source>
        <dbReference type="PROSITE-ProRule" id="PRU00176"/>
    </source>
</evidence>
<dbReference type="Pfam" id="PF00076">
    <property type="entry name" value="RRM_1"/>
    <property type="match status" value="1"/>
</dbReference>
<evidence type="ECO:0000256" key="2">
    <source>
        <dbReference type="SAM" id="MobiDB-lite"/>
    </source>
</evidence>
<feature type="compositionally biased region" description="Pro residues" evidence="2">
    <location>
        <begin position="37"/>
        <end position="49"/>
    </location>
</feature>
<evidence type="ECO:0000313" key="5">
    <source>
        <dbReference type="Proteomes" id="UP001141552"/>
    </source>
</evidence>
<proteinExistence type="predicted"/>
<organism evidence="4 5">
    <name type="scientific">Turnera subulata</name>
    <dbReference type="NCBI Taxonomy" id="218843"/>
    <lineage>
        <taxon>Eukaryota</taxon>
        <taxon>Viridiplantae</taxon>
        <taxon>Streptophyta</taxon>
        <taxon>Embryophyta</taxon>
        <taxon>Tracheophyta</taxon>
        <taxon>Spermatophyta</taxon>
        <taxon>Magnoliopsida</taxon>
        <taxon>eudicotyledons</taxon>
        <taxon>Gunneridae</taxon>
        <taxon>Pentapetalae</taxon>
        <taxon>rosids</taxon>
        <taxon>fabids</taxon>
        <taxon>Malpighiales</taxon>
        <taxon>Passifloraceae</taxon>
        <taxon>Turnera</taxon>
    </lineage>
</organism>
<feature type="region of interest" description="Disordered" evidence="2">
    <location>
        <begin position="413"/>
        <end position="432"/>
    </location>
</feature>
<dbReference type="EMBL" id="JAKUCV010000908">
    <property type="protein sequence ID" value="KAJ4848423.1"/>
    <property type="molecule type" value="Genomic_DNA"/>
</dbReference>
<reference evidence="4" key="2">
    <citation type="journal article" date="2023" name="Plants (Basel)">
        <title>Annotation of the Turnera subulata (Passifloraceae) Draft Genome Reveals the S-Locus Evolved after the Divergence of Turneroideae from Passifloroideae in a Stepwise Manner.</title>
        <authorList>
            <person name="Henning P.M."/>
            <person name="Roalson E.H."/>
            <person name="Mir W."/>
            <person name="McCubbin A.G."/>
            <person name="Shore J.S."/>
        </authorList>
    </citation>
    <scope>NUCLEOTIDE SEQUENCE</scope>
    <source>
        <strain evidence="4">F60SS</strain>
    </source>
</reference>
<accession>A0A9Q0GEZ0</accession>
<dbReference type="SMART" id="SM00360">
    <property type="entry name" value="RRM"/>
    <property type="match status" value="1"/>
</dbReference>
<dbReference type="InterPro" id="IPR035979">
    <property type="entry name" value="RBD_domain_sf"/>
</dbReference>
<dbReference type="PROSITE" id="PS50102">
    <property type="entry name" value="RRM"/>
    <property type="match status" value="1"/>
</dbReference>
<name>A0A9Q0GEZ0_9ROSI</name>
<feature type="region of interest" description="Disordered" evidence="2">
    <location>
        <begin position="1"/>
        <end position="86"/>
    </location>
</feature>
<dbReference type="PANTHER" id="PTHR34427">
    <property type="entry name" value="DUF4283 DOMAIN PROTEIN"/>
    <property type="match status" value="1"/>
</dbReference>
<keyword evidence="5" id="KW-1185">Reference proteome</keyword>
<keyword evidence="1" id="KW-0694">RNA-binding</keyword>
<sequence length="534" mass="59056">MVLSTLLCSPFSPRPRPPPLPFSPISPGLPSTRNHPKPPTIPPLLPTPAPNSGYPTAVASSPRTYNNPPCTGKHPPPQHSNAPKPQHFSKWNIKQIQNTIDTQHVINLYIENLPLQWSAVELHCILYKYGEVVDIYIPAKRSKNGKRFGFARFRACYDTQRLISFINLIKVGNGHLQSVITHDRSQARPPTQNPKLSSKPPPPLTLHSKTFAETVSDKVTPILKTKNALPDRASISFSPLPNETEWLSKCAFAVLSEPLETHIVLRLFLKHGHSVSVSELGGDSLLIHFPSSKAMTYFIGSNHEWSVNVFDLLRPWQKSDGPSNRKVWVRAKGVPLHAWSCGFFHSIVSRFGSLISTAPMTENKIRLDYAFSQVITTVFKPISWEISTLIDETSYQITIEEVTQPPMIHTPFTPSPSPHNSPNPCHPSPSKPFFNPQPPLGYTAAPHGGSAPNFGQLNSDPFNLMPIIDAVEQPQSCQACLKNLASPSRSATPVTLNPIPFPLLSLRTPPLGPQPPTPPYHSITLIPFPPHLNL</sequence>
<protein>
    <recommendedName>
        <fullName evidence="3">RRM domain-containing protein</fullName>
    </recommendedName>
</protein>
<dbReference type="PANTHER" id="PTHR34427:SF5">
    <property type="entry name" value="DUF4283 DOMAIN-CONTAINING PROTEIN"/>
    <property type="match status" value="1"/>
</dbReference>
<reference evidence="4" key="1">
    <citation type="submission" date="2022-02" db="EMBL/GenBank/DDBJ databases">
        <authorList>
            <person name="Henning P.M."/>
            <person name="McCubbin A.G."/>
            <person name="Shore J.S."/>
        </authorList>
    </citation>
    <scope>NUCLEOTIDE SEQUENCE</scope>
    <source>
        <strain evidence="4">F60SS</strain>
        <tissue evidence="4">Leaves</tissue>
    </source>
</reference>
<dbReference type="SUPFAM" id="SSF54928">
    <property type="entry name" value="RNA-binding domain, RBD"/>
    <property type="match status" value="1"/>
</dbReference>
<comment type="caution">
    <text evidence="4">The sequence shown here is derived from an EMBL/GenBank/DDBJ whole genome shotgun (WGS) entry which is preliminary data.</text>
</comment>
<dbReference type="Proteomes" id="UP001141552">
    <property type="component" value="Unassembled WGS sequence"/>
</dbReference>
<feature type="compositionally biased region" description="Polar residues" evidence="2">
    <location>
        <begin position="58"/>
        <end position="69"/>
    </location>
</feature>
<dbReference type="Gene3D" id="3.30.70.330">
    <property type="match status" value="1"/>
</dbReference>
<gene>
    <name evidence="4" type="ORF">Tsubulata_039267</name>
</gene>
<feature type="compositionally biased region" description="Pro residues" evidence="2">
    <location>
        <begin position="12"/>
        <end position="24"/>
    </location>
</feature>
<dbReference type="InterPro" id="IPR000504">
    <property type="entry name" value="RRM_dom"/>
</dbReference>
<evidence type="ECO:0000259" key="3">
    <source>
        <dbReference type="PROSITE" id="PS50102"/>
    </source>
</evidence>
<feature type="domain" description="RRM" evidence="3">
    <location>
        <begin position="106"/>
        <end position="184"/>
    </location>
</feature>
<dbReference type="OrthoDB" id="861279at2759"/>
<feature type="region of interest" description="Disordered" evidence="2">
    <location>
        <begin position="183"/>
        <end position="203"/>
    </location>
</feature>
<dbReference type="GO" id="GO:0003723">
    <property type="term" value="F:RNA binding"/>
    <property type="evidence" value="ECO:0007669"/>
    <property type="project" value="UniProtKB-UniRule"/>
</dbReference>
<dbReference type="InterPro" id="IPR012677">
    <property type="entry name" value="Nucleotide-bd_a/b_plait_sf"/>
</dbReference>
<evidence type="ECO:0000313" key="4">
    <source>
        <dbReference type="EMBL" id="KAJ4848423.1"/>
    </source>
</evidence>